<feature type="non-terminal residue" evidence="1">
    <location>
        <position position="102"/>
    </location>
</feature>
<evidence type="ECO:0000313" key="1">
    <source>
        <dbReference type="EMBL" id="CAD6991425.1"/>
    </source>
</evidence>
<dbReference type="AlphaFoldDB" id="A0A811U2D3"/>
<name>A0A811U2D3_CERCA</name>
<organism evidence="1 2">
    <name type="scientific">Ceratitis capitata</name>
    <name type="common">Mediterranean fruit fly</name>
    <name type="synonym">Tephritis capitata</name>
    <dbReference type="NCBI Taxonomy" id="7213"/>
    <lineage>
        <taxon>Eukaryota</taxon>
        <taxon>Metazoa</taxon>
        <taxon>Ecdysozoa</taxon>
        <taxon>Arthropoda</taxon>
        <taxon>Hexapoda</taxon>
        <taxon>Insecta</taxon>
        <taxon>Pterygota</taxon>
        <taxon>Neoptera</taxon>
        <taxon>Endopterygota</taxon>
        <taxon>Diptera</taxon>
        <taxon>Brachycera</taxon>
        <taxon>Muscomorpha</taxon>
        <taxon>Tephritoidea</taxon>
        <taxon>Tephritidae</taxon>
        <taxon>Ceratitis</taxon>
        <taxon>Ceratitis</taxon>
    </lineage>
</organism>
<dbReference type="Proteomes" id="UP000606786">
    <property type="component" value="Unassembled WGS sequence"/>
</dbReference>
<feature type="non-terminal residue" evidence="1">
    <location>
        <position position="1"/>
    </location>
</feature>
<sequence length="102" mass="11580">AEVPKEYSLPHSRFYRFARACEVNWFSHLTQNAGKVSFFQVDFSKFLGISVFYDAEGYSGIALSSTLALSGGAKINTRWDIQYKRCLYSRECDLNASSWTTA</sequence>
<proteinExistence type="predicted"/>
<reference evidence="1" key="1">
    <citation type="submission" date="2020-11" db="EMBL/GenBank/DDBJ databases">
        <authorList>
            <person name="Whitehead M."/>
        </authorList>
    </citation>
    <scope>NUCLEOTIDE SEQUENCE</scope>
    <source>
        <strain evidence="1">EGII</strain>
    </source>
</reference>
<evidence type="ECO:0000313" key="2">
    <source>
        <dbReference type="Proteomes" id="UP000606786"/>
    </source>
</evidence>
<protein>
    <submittedName>
        <fullName evidence="1">(Mediterranean fruit fly) hypothetical protein</fullName>
    </submittedName>
</protein>
<dbReference type="EMBL" id="CAJHJT010000001">
    <property type="protein sequence ID" value="CAD6991425.1"/>
    <property type="molecule type" value="Genomic_DNA"/>
</dbReference>
<accession>A0A811U2D3</accession>
<gene>
    <name evidence="1" type="ORF">CCAP1982_LOCUS352</name>
</gene>
<keyword evidence="2" id="KW-1185">Reference proteome</keyword>
<comment type="caution">
    <text evidence="1">The sequence shown here is derived from an EMBL/GenBank/DDBJ whole genome shotgun (WGS) entry which is preliminary data.</text>
</comment>